<gene>
    <name evidence="2" type="ORF">URODEC1_LOCUS59531</name>
</gene>
<keyword evidence="1" id="KW-0732">Signal</keyword>
<feature type="chain" id="PRO_5044856765" evidence="1">
    <location>
        <begin position="28"/>
        <end position="125"/>
    </location>
</feature>
<feature type="signal peptide" evidence="1">
    <location>
        <begin position="1"/>
        <end position="27"/>
    </location>
</feature>
<sequence>MTMIPKRVAVLLLVLAIISPHPHNVAGDGNCTLEHKRVITVFCSSYVYSPKPGGAPETWSRCCRKVREVMTVTNMECIVQLLSPKDQKLYGKRIRDLELVCVTHSPPPSHRVMAHRDAPVIPDGV</sequence>
<dbReference type="EMBL" id="OZ075133">
    <property type="protein sequence ID" value="CAL4989011.1"/>
    <property type="molecule type" value="Genomic_DNA"/>
</dbReference>
<protein>
    <submittedName>
        <fullName evidence="2">Uncharacterized protein</fullName>
    </submittedName>
</protein>
<evidence type="ECO:0000313" key="2">
    <source>
        <dbReference type="EMBL" id="CAL4989011.1"/>
    </source>
</evidence>
<accession>A0ABC9AZU0</accession>
<evidence type="ECO:0000313" key="3">
    <source>
        <dbReference type="Proteomes" id="UP001497457"/>
    </source>
</evidence>
<dbReference type="AlphaFoldDB" id="A0ABC9AZU0"/>
<evidence type="ECO:0000256" key="1">
    <source>
        <dbReference type="SAM" id="SignalP"/>
    </source>
</evidence>
<organism evidence="2 3">
    <name type="scientific">Urochloa decumbens</name>
    <dbReference type="NCBI Taxonomy" id="240449"/>
    <lineage>
        <taxon>Eukaryota</taxon>
        <taxon>Viridiplantae</taxon>
        <taxon>Streptophyta</taxon>
        <taxon>Embryophyta</taxon>
        <taxon>Tracheophyta</taxon>
        <taxon>Spermatophyta</taxon>
        <taxon>Magnoliopsida</taxon>
        <taxon>Liliopsida</taxon>
        <taxon>Poales</taxon>
        <taxon>Poaceae</taxon>
        <taxon>PACMAD clade</taxon>
        <taxon>Panicoideae</taxon>
        <taxon>Panicodae</taxon>
        <taxon>Paniceae</taxon>
        <taxon>Melinidinae</taxon>
        <taxon>Urochloa</taxon>
    </lineage>
</organism>
<keyword evidence="3" id="KW-1185">Reference proteome</keyword>
<reference evidence="2" key="1">
    <citation type="submission" date="2024-10" db="EMBL/GenBank/DDBJ databases">
        <authorList>
            <person name="Ryan C."/>
        </authorList>
    </citation>
    <scope>NUCLEOTIDE SEQUENCE [LARGE SCALE GENOMIC DNA]</scope>
</reference>
<name>A0ABC9AZU0_9POAL</name>
<dbReference type="Proteomes" id="UP001497457">
    <property type="component" value="Chromosome 23rd"/>
</dbReference>
<proteinExistence type="predicted"/>